<dbReference type="Gene3D" id="3.20.20.70">
    <property type="entry name" value="Aldolase class I"/>
    <property type="match status" value="1"/>
</dbReference>
<dbReference type="EC" id="2.4.2.19" evidence="3"/>
<evidence type="ECO:0000256" key="1">
    <source>
        <dbReference type="ARBA" id="ARBA00004893"/>
    </source>
</evidence>
<organism evidence="8">
    <name type="scientific">marine sediment metagenome</name>
    <dbReference type="NCBI Taxonomy" id="412755"/>
    <lineage>
        <taxon>unclassified sequences</taxon>
        <taxon>metagenomes</taxon>
        <taxon>ecological metagenomes</taxon>
    </lineage>
</organism>
<keyword evidence="5" id="KW-0328">Glycosyltransferase</keyword>
<dbReference type="InterPro" id="IPR027277">
    <property type="entry name" value="NadC/ModD"/>
</dbReference>
<dbReference type="FunFam" id="3.20.20.70:FF:000030">
    <property type="entry name" value="Nicotinate-nucleotide pyrophosphorylase, carboxylating"/>
    <property type="match status" value="1"/>
</dbReference>
<evidence type="ECO:0000256" key="6">
    <source>
        <dbReference type="ARBA" id="ARBA00022679"/>
    </source>
</evidence>
<dbReference type="PANTHER" id="PTHR32179:SF3">
    <property type="entry name" value="NICOTINATE-NUCLEOTIDE PYROPHOSPHORYLASE [CARBOXYLATING]"/>
    <property type="match status" value="1"/>
</dbReference>
<proteinExistence type="inferred from homology"/>
<reference evidence="8" key="1">
    <citation type="journal article" date="2014" name="Front. Microbiol.">
        <title>High frequency of phylogenetically diverse reductive dehalogenase-homologous genes in deep subseafloor sedimentary metagenomes.</title>
        <authorList>
            <person name="Kawai M."/>
            <person name="Futagami T."/>
            <person name="Toyoda A."/>
            <person name="Takaki Y."/>
            <person name="Nishi S."/>
            <person name="Hori S."/>
            <person name="Arai W."/>
            <person name="Tsubouchi T."/>
            <person name="Morono Y."/>
            <person name="Uchiyama I."/>
            <person name="Ito T."/>
            <person name="Fujiyama A."/>
            <person name="Inagaki F."/>
            <person name="Takami H."/>
        </authorList>
    </citation>
    <scope>NUCLEOTIDE SEQUENCE</scope>
    <source>
        <strain evidence="8">Expedition CK06-06</strain>
    </source>
</reference>
<evidence type="ECO:0000256" key="4">
    <source>
        <dbReference type="ARBA" id="ARBA00022642"/>
    </source>
</evidence>
<dbReference type="Pfam" id="PF01729">
    <property type="entry name" value="QRPTase_C"/>
    <property type="match status" value="1"/>
</dbReference>
<evidence type="ECO:0000313" key="8">
    <source>
        <dbReference type="EMBL" id="GAI08472.1"/>
    </source>
</evidence>
<dbReference type="GO" id="GO:0005737">
    <property type="term" value="C:cytoplasm"/>
    <property type="evidence" value="ECO:0007669"/>
    <property type="project" value="TreeGrafter"/>
</dbReference>
<dbReference type="InterPro" id="IPR002638">
    <property type="entry name" value="Quinolinate_PRibosylTrfase_C"/>
</dbReference>
<dbReference type="GO" id="GO:0009435">
    <property type="term" value="P:NAD+ biosynthetic process"/>
    <property type="evidence" value="ECO:0007669"/>
    <property type="project" value="UniProtKB-UniPathway"/>
</dbReference>
<evidence type="ECO:0000259" key="7">
    <source>
        <dbReference type="Pfam" id="PF01729"/>
    </source>
</evidence>
<dbReference type="InterPro" id="IPR036068">
    <property type="entry name" value="Nicotinate_pribotase-like_C"/>
</dbReference>
<keyword evidence="6" id="KW-0808">Transferase</keyword>
<gene>
    <name evidence="8" type="ORF">S06H3_10516</name>
</gene>
<feature type="non-terminal residue" evidence="8">
    <location>
        <position position="1"/>
    </location>
</feature>
<dbReference type="SUPFAM" id="SSF51690">
    <property type="entry name" value="Nicotinate/Quinolinate PRTase C-terminal domain-like"/>
    <property type="match status" value="1"/>
</dbReference>
<dbReference type="InterPro" id="IPR013785">
    <property type="entry name" value="Aldolase_TIM"/>
</dbReference>
<name>X1KN31_9ZZZZ</name>
<accession>X1KN31</accession>
<evidence type="ECO:0000256" key="2">
    <source>
        <dbReference type="ARBA" id="ARBA00009400"/>
    </source>
</evidence>
<dbReference type="GO" id="GO:0034213">
    <property type="term" value="P:quinolinate catabolic process"/>
    <property type="evidence" value="ECO:0007669"/>
    <property type="project" value="TreeGrafter"/>
</dbReference>
<dbReference type="InterPro" id="IPR004393">
    <property type="entry name" value="NadC"/>
</dbReference>
<evidence type="ECO:0000256" key="3">
    <source>
        <dbReference type="ARBA" id="ARBA00011944"/>
    </source>
</evidence>
<dbReference type="NCBIfam" id="TIGR00078">
    <property type="entry name" value="nadC"/>
    <property type="match status" value="1"/>
</dbReference>
<dbReference type="GO" id="GO:0004514">
    <property type="term" value="F:nicotinate-nucleotide diphosphorylase (carboxylating) activity"/>
    <property type="evidence" value="ECO:0007669"/>
    <property type="project" value="UniProtKB-EC"/>
</dbReference>
<dbReference type="AlphaFoldDB" id="X1KN31"/>
<evidence type="ECO:0000256" key="5">
    <source>
        <dbReference type="ARBA" id="ARBA00022676"/>
    </source>
</evidence>
<comment type="similarity">
    <text evidence="2">Belongs to the NadC/ModD family.</text>
</comment>
<dbReference type="EMBL" id="BARV01004881">
    <property type="protein sequence ID" value="GAI08472.1"/>
    <property type="molecule type" value="Genomic_DNA"/>
</dbReference>
<comment type="caution">
    <text evidence="8">The sequence shown here is derived from an EMBL/GenBank/DDBJ whole genome shotgun (WGS) entry which is preliminary data.</text>
</comment>
<keyword evidence="4" id="KW-0662">Pyridine nucleotide biosynthesis</keyword>
<protein>
    <recommendedName>
        <fullName evidence="3">nicotinate-nucleotide diphosphorylase (carboxylating)</fullName>
        <ecNumber evidence="3">2.4.2.19</ecNumber>
    </recommendedName>
</protein>
<sequence>DTRKTTPGLRLLEKYAVRMGGGQNHRFHLGDGILIKDNHLAALHALGMSLKDIVAKAKQNAPQGLKVEVEVNTAQEALDAVEAGADIIMLDNMSPDEMRRVASLIPSQVKIEASGGITLANVQTAAETGVNLISIGALTHSSKALDMSLELEPQTLKIL</sequence>
<dbReference type="PANTHER" id="PTHR32179">
    <property type="entry name" value="NICOTINATE-NUCLEOTIDE PYROPHOSPHORYLASE [CARBOXYLATING]"/>
    <property type="match status" value="1"/>
</dbReference>
<comment type="pathway">
    <text evidence="1">Cofactor biosynthesis; NAD(+) biosynthesis; nicotinate D-ribonucleotide from quinolinate: step 1/1.</text>
</comment>
<feature type="domain" description="Quinolinate phosphoribosyl transferase C-terminal" evidence="7">
    <location>
        <begin position="1"/>
        <end position="150"/>
    </location>
</feature>
<dbReference type="UniPathway" id="UPA00253">
    <property type="reaction ID" value="UER00331"/>
</dbReference>